<dbReference type="AlphaFoldDB" id="A0A0C1V724"/>
<name>A0A0C1V724_9CYAN</name>
<reference evidence="1" key="3">
    <citation type="submission" date="2020-02" db="EMBL/GenBank/DDBJ databases">
        <authorList>
            <person name="Sarangi A.N."/>
            <person name="Ghosh S."/>
            <person name="Mukherjee M."/>
            <person name="Tripathy S."/>
        </authorList>
    </citation>
    <scope>NUCLEOTIDE SEQUENCE</scope>
    <source>
        <strain evidence="1">BDU141951</strain>
    </source>
</reference>
<organism evidence="1">
    <name type="scientific">Lyngbya confervoides BDU141951</name>
    <dbReference type="NCBI Taxonomy" id="1574623"/>
    <lineage>
        <taxon>Bacteria</taxon>
        <taxon>Bacillati</taxon>
        <taxon>Cyanobacteriota</taxon>
        <taxon>Cyanophyceae</taxon>
        <taxon>Oscillatoriophycideae</taxon>
        <taxon>Oscillatoriales</taxon>
        <taxon>Microcoleaceae</taxon>
        <taxon>Lyngbya</taxon>
    </lineage>
</organism>
<sequence length="138" mass="15410">MRKQTDIAIWTSILGLMFLSVTFSSSAHACSLFGDNQIVLAENKELFEKIKALLGLFLLPLAMCSLIAFNEKSIAGIWAVLILIFRLQVLNTGIDVRDGDCGYSDLNLVYWYIAITLLIAVNISYGLWKSRFNASINQ</sequence>
<evidence type="ECO:0000313" key="1">
    <source>
        <dbReference type="EMBL" id="NEV68078.1"/>
    </source>
</evidence>
<dbReference type="EMBL" id="JTHE02000003">
    <property type="protein sequence ID" value="NEV68078.1"/>
    <property type="molecule type" value="Genomic_DNA"/>
</dbReference>
<gene>
    <name evidence="1" type="ORF">QQ91_013240</name>
</gene>
<protein>
    <submittedName>
        <fullName evidence="1">Uncharacterized protein</fullName>
    </submittedName>
</protein>
<comment type="caution">
    <text evidence="1">The sequence shown here is derived from an EMBL/GenBank/DDBJ whole genome shotgun (WGS) entry which is preliminary data.</text>
</comment>
<reference evidence="1" key="1">
    <citation type="submission" date="2014-11" db="EMBL/GenBank/DDBJ databases">
        <authorList>
            <person name="Malar M.C."/>
            <person name="Sen D."/>
            <person name="Tripathy S."/>
        </authorList>
    </citation>
    <scope>NUCLEOTIDE SEQUENCE</scope>
    <source>
        <strain evidence="1">BDU141951</strain>
    </source>
</reference>
<proteinExistence type="predicted"/>
<reference evidence="1" key="2">
    <citation type="journal article" date="2015" name="Genome Announc.">
        <title>Draft Genome Sequence of Filamentous Marine Cyanobacterium Lyngbya confervoides Strain BDU141951.</title>
        <authorList>
            <person name="Chandrababunaidu M.M."/>
            <person name="Sen D."/>
            <person name="Tripathy S."/>
        </authorList>
    </citation>
    <scope>NUCLEOTIDE SEQUENCE</scope>
    <source>
        <strain evidence="1">BDU141951</strain>
    </source>
</reference>
<accession>A0A0C1V724</accession>